<evidence type="ECO:0008006" key="3">
    <source>
        <dbReference type="Google" id="ProtNLM"/>
    </source>
</evidence>
<keyword evidence="2" id="KW-1185">Reference proteome</keyword>
<dbReference type="AlphaFoldDB" id="A0A401IEG3"/>
<evidence type="ECO:0000313" key="1">
    <source>
        <dbReference type="EMBL" id="GBF79616.1"/>
    </source>
</evidence>
<organism evidence="1 2">
    <name type="scientific">Aphanothece sacrum FPU1</name>
    <dbReference type="NCBI Taxonomy" id="1920663"/>
    <lineage>
        <taxon>Bacteria</taxon>
        <taxon>Bacillati</taxon>
        <taxon>Cyanobacteriota</taxon>
        <taxon>Cyanophyceae</taxon>
        <taxon>Oscillatoriophycideae</taxon>
        <taxon>Chroococcales</taxon>
        <taxon>Aphanothecaceae</taxon>
        <taxon>Aphanothece</taxon>
    </lineage>
</organism>
<protein>
    <recommendedName>
        <fullName evidence="3">CopG family transcriptional regulator</fullName>
    </recommendedName>
</protein>
<gene>
    <name evidence="1" type="ORF">AsFPU1_1014</name>
</gene>
<name>A0A401IEG3_APHSA</name>
<dbReference type="EMBL" id="BDQK01000003">
    <property type="protein sequence ID" value="GBF79616.1"/>
    <property type="molecule type" value="Genomic_DNA"/>
</dbReference>
<dbReference type="RefSeq" id="WP_124978359.1">
    <property type="nucleotide sequence ID" value="NZ_BDQK01000003.1"/>
</dbReference>
<proteinExistence type="predicted"/>
<evidence type="ECO:0000313" key="2">
    <source>
        <dbReference type="Proteomes" id="UP000287247"/>
    </source>
</evidence>
<dbReference type="Proteomes" id="UP000287247">
    <property type="component" value="Unassembled WGS sequence"/>
</dbReference>
<accession>A0A401IEG3</accession>
<dbReference type="OrthoDB" id="427476at2"/>
<comment type="caution">
    <text evidence="1">The sequence shown here is derived from an EMBL/GenBank/DDBJ whole genome shotgun (WGS) entry which is preliminary data.</text>
</comment>
<sequence length="68" mass="7678">MKKTLYIPDELWDHLKVYLQAHPNENPSSVIQSALMEKLRPRNGANLLELAGIVDNAPAEASMNEDYL</sequence>
<reference evidence="2" key="1">
    <citation type="submission" date="2017-05" db="EMBL/GenBank/DDBJ databases">
        <title>Physiological properties and genetic analysis related to exopolysaccharide production of fresh-water unicellular cyanobacterium Aphanothece sacrum, Suizenji Nori, that has been cultured as a food source in Japan.</title>
        <authorList>
            <person name="Kanesaki Y."/>
            <person name="Yoshikawa S."/>
            <person name="Ohki K."/>
        </authorList>
    </citation>
    <scope>NUCLEOTIDE SEQUENCE [LARGE SCALE GENOMIC DNA]</scope>
    <source>
        <strain evidence="2">FPU1</strain>
    </source>
</reference>